<organism evidence="1 2">
    <name type="scientific">Piscinibacter gummiphilus</name>
    <dbReference type="NCBI Taxonomy" id="946333"/>
    <lineage>
        <taxon>Bacteria</taxon>
        <taxon>Pseudomonadati</taxon>
        <taxon>Pseudomonadota</taxon>
        <taxon>Betaproteobacteria</taxon>
        <taxon>Burkholderiales</taxon>
        <taxon>Sphaerotilaceae</taxon>
        <taxon>Piscinibacter</taxon>
    </lineage>
</organism>
<sequence length="298" mass="31636">MQERRQHGTPRWAVPVAAGAVGVMLWLAQAAGPDAPVEPAATPKPVAMAVTPSTPAAPYTRPPVLKVPPAKPQRRPLGTAEVCGYGEVQLPPDDPDPVQRIPLDVRRSALEAMDALMLASDDDQVRAAALWMGARLRGREVTSRIEQIARLAAASRDPFVYAIALEACTGRHGPGGGSCNLLSTAQWVRLDPDNAVPWQALAAEARARDEPQAEDEALQLAALAARSDVHVGRLPHLVDKALGPEMTALQRTLALSAGLSAEAVWSASHGVAVVHSAQGFDLSCEGMQRRLLALNTMR</sequence>
<dbReference type="EMBL" id="CP136336">
    <property type="protein sequence ID" value="WOB08699.1"/>
    <property type="molecule type" value="Genomic_DNA"/>
</dbReference>
<name>A0ABZ0D1W2_9BURK</name>
<dbReference type="Proteomes" id="UP001303946">
    <property type="component" value="Chromosome"/>
</dbReference>
<reference evidence="1 2" key="1">
    <citation type="submission" date="2023-10" db="EMBL/GenBank/DDBJ databases">
        <title>Bacteria for the degradation of biodegradable plastic PBAT(Polybutylene adipate terephthalate).</title>
        <authorList>
            <person name="Weon H.-Y."/>
            <person name="Yeon J."/>
        </authorList>
    </citation>
    <scope>NUCLEOTIDE SEQUENCE [LARGE SCALE GENOMIC DNA]</scope>
    <source>
        <strain evidence="1 2">SBD 7-3</strain>
    </source>
</reference>
<protein>
    <submittedName>
        <fullName evidence="1">Uncharacterized protein</fullName>
    </submittedName>
</protein>
<evidence type="ECO:0000313" key="1">
    <source>
        <dbReference type="EMBL" id="WOB08699.1"/>
    </source>
</evidence>
<proteinExistence type="predicted"/>
<evidence type="ECO:0000313" key="2">
    <source>
        <dbReference type="Proteomes" id="UP001303946"/>
    </source>
</evidence>
<accession>A0ABZ0D1W2</accession>
<keyword evidence="2" id="KW-1185">Reference proteome</keyword>
<dbReference type="RefSeq" id="WP_316701530.1">
    <property type="nucleotide sequence ID" value="NZ_CP136336.1"/>
</dbReference>
<gene>
    <name evidence="1" type="ORF">RXV79_01275</name>
</gene>